<keyword evidence="3" id="KW-1185">Reference proteome</keyword>
<proteinExistence type="predicted"/>
<name>A0A9Q3GEP6_9BASI</name>
<accession>A0A9Q3GEP6</accession>
<dbReference type="EMBL" id="AVOT02000758">
    <property type="protein sequence ID" value="MBW0464351.1"/>
    <property type="molecule type" value="Genomic_DNA"/>
</dbReference>
<evidence type="ECO:0000313" key="3">
    <source>
        <dbReference type="Proteomes" id="UP000765509"/>
    </source>
</evidence>
<dbReference type="Proteomes" id="UP000765509">
    <property type="component" value="Unassembled WGS sequence"/>
</dbReference>
<reference evidence="2" key="1">
    <citation type="submission" date="2021-03" db="EMBL/GenBank/DDBJ databases">
        <title>Draft genome sequence of rust myrtle Austropuccinia psidii MF-1, a brazilian biotype.</title>
        <authorList>
            <person name="Quecine M.C."/>
            <person name="Pachon D.M.R."/>
            <person name="Bonatelli M.L."/>
            <person name="Correr F.H."/>
            <person name="Franceschini L.M."/>
            <person name="Leite T.F."/>
            <person name="Margarido G.R.A."/>
            <person name="Almeida C.A."/>
            <person name="Ferrarezi J.A."/>
            <person name="Labate C.A."/>
        </authorList>
    </citation>
    <scope>NUCLEOTIDE SEQUENCE</scope>
    <source>
        <strain evidence="2">MF-1</strain>
    </source>
</reference>
<gene>
    <name evidence="2" type="ORF">O181_004066</name>
</gene>
<evidence type="ECO:0000313" key="2">
    <source>
        <dbReference type="EMBL" id="MBW0464351.1"/>
    </source>
</evidence>
<feature type="region of interest" description="Disordered" evidence="1">
    <location>
        <begin position="126"/>
        <end position="155"/>
    </location>
</feature>
<comment type="caution">
    <text evidence="2">The sequence shown here is derived from an EMBL/GenBank/DDBJ whole genome shotgun (WGS) entry which is preliminary data.</text>
</comment>
<dbReference type="AlphaFoldDB" id="A0A9Q3GEP6"/>
<protein>
    <submittedName>
        <fullName evidence="2">Uncharacterized protein</fullName>
    </submittedName>
</protein>
<sequence>MLDDLLHHLLTEMAMDGEEGCLVAHIDGFIELFYSHWRSHYPSEPAQLIDASYKNFVWKILCELDQVRLGVLKTKSKNNENGKDIIPEVVKDTGLAEFIPPNPDHFKMKVRTLELPFVATSAENVMTQQPTRLSKSNRRRPSYKPPSLETSDFAI</sequence>
<dbReference type="OrthoDB" id="68020at2759"/>
<organism evidence="2 3">
    <name type="scientific">Austropuccinia psidii MF-1</name>
    <dbReference type="NCBI Taxonomy" id="1389203"/>
    <lineage>
        <taxon>Eukaryota</taxon>
        <taxon>Fungi</taxon>
        <taxon>Dikarya</taxon>
        <taxon>Basidiomycota</taxon>
        <taxon>Pucciniomycotina</taxon>
        <taxon>Pucciniomycetes</taxon>
        <taxon>Pucciniales</taxon>
        <taxon>Sphaerophragmiaceae</taxon>
        <taxon>Austropuccinia</taxon>
    </lineage>
</organism>
<evidence type="ECO:0000256" key="1">
    <source>
        <dbReference type="SAM" id="MobiDB-lite"/>
    </source>
</evidence>